<name>A0A3Q0FWJ4_ALLSI</name>
<keyword evidence="2" id="KW-1133">Transmembrane helix</keyword>
<organism evidence="4 5">
    <name type="scientific">Alligator sinensis</name>
    <name type="common">Chinese alligator</name>
    <dbReference type="NCBI Taxonomy" id="38654"/>
    <lineage>
        <taxon>Eukaryota</taxon>
        <taxon>Metazoa</taxon>
        <taxon>Chordata</taxon>
        <taxon>Craniata</taxon>
        <taxon>Vertebrata</taxon>
        <taxon>Euteleostomi</taxon>
        <taxon>Archelosauria</taxon>
        <taxon>Archosauria</taxon>
        <taxon>Crocodylia</taxon>
        <taxon>Alligatoridae</taxon>
        <taxon>Alligatorinae</taxon>
        <taxon>Alligator</taxon>
    </lineage>
</organism>
<dbReference type="Gene3D" id="2.60.40.10">
    <property type="entry name" value="Immunoglobulins"/>
    <property type="match status" value="1"/>
</dbReference>
<evidence type="ECO:0000313" key="5">
    <source>
        <dbReference type="RefSeq" id="XP_025051714.1"/>
    </source>
</evidence>
<dbReference type="GeneID" id="112549121"/>
<feature type="region of interest" description="Disordered" evidence="1">
    <location>
        <begin position="1"/>
        <end position="27"/>
    </location>
</feature>
<sequence>RRAAEERLGPGCQAGLSPPSAPVPGGASHRTGAVIGASLGLAVAAGAAAATAFYCWRRRKGGKPPYTISKVKGPKQCLLGQEVTLRCCMEGTFPEDTAVTWERVQGEDGTATEPHGDTADPERLPLLRALPPGWTATQERSATGLTASLTFTAAVQDDGARVRCCFHHGAKRIREQRESREIRVRGECGRAPRHRGQSGELPDGAGGRP</sequence>
<feature type="non-terminal residue" evidence="5">
    <location>
        <position position="1"/>
    </location>
</feature>
<keyword evidence="2" id="KW-0812">Transmembrane</keyword>
<reference evidence="5" key="1">
    <citation type="submission" date="2025-08" db="UniProtKB">
        <authorList>
            <consortium name="RefSeq"/>
        </authorList>
    </citation>
    <scope>IDENTIFICATION</scope>
</reference>
<evidence type="ECO:0000313" key="4">
    <source>
        <dbReference type="Proteomes" id="UP000189705"/>
    </source>
</evidence>
<feature type="domain" description="Ig-like" evidence="3">
    <location>
        <begin position="64"/>
        <end position="183"/>
    </location>
</feature>
<evidence type="ECO:0000256" key="2">
    <source>
        <dbReference type="SAM" id="Phobius"/>
    </source>
</evidence>
<proteinExistence type="predicted"/>
<feature type="compositionally biased region" description="Low complexity" evidence="1">
    <location>
        <begin position="14"/>
        <end position="27"/>
    </location>
</feature>
<gene>
    <name evidence="5" type="primary">LOC112549121</name>
</gene>
<dbReference type="Proteomes" id="UP000189705">
    <property type="component" value="Unplaced"/>
</dbReference>
<dbReference type="PROSITE" id="PS50835">
    <property type="entry name" value="IG_LIKE"/>
    <property type="match status" value="1"/>
</dbReference>
<keyword evidence="2" id="KW-0472">Membrane</keyword>
<dbReference type="AlphaFoldDB" id="A0A3Q0FWJ4"/>
<dbReference type="KEGG" id="asn:112549121"/>
<accession>A0A3Q0FWJ4</accession>
<dbReference type="SUPFAM" id="SSF48726">
    <property type="entry name" value="Immunoglobulin"/>
    <property type="match status" value="1"/>
</dbReference>
<feature type="region of interest" description="Disordered" evidence="1">
    <location>
        <begin position="184"/>
        <end position="209"/>
    </location>
</feature>
<evidence type="ECO:0000256" key="1">
    <source>
        <dbReference type="SAM" id="MobiDB-lite"/>
    </source>
</evidence>
<dbReference type="InParanoid" id="A0A3Q0FWJ4"/>
<dbReference type="RefSeq" id="XP_025051714.1">
    <property type="nucleotide sequence ID" value="XM_025195929.1"/>
</dbReference>
<keyword evidence="4" id="KW-1185">Reference proteome</keyword>
<protein>
    <submittedName>
        <fullName evidence="5">Uncharacterized protein LOC112549121</fullName>
    </submittedName>
</protein>
<feature type="transmembrane region" description="Helical" evidence="2">
    <location>
        <begin position="33"/>
        <end position="56"/>
    </location>
</feature>
<dbReference type="InterPro" id="IPR013783">
    <property type="entry name" value="Ig-like_fold"/>
</dbReference>
<dbReference type="InterPro" id="IPR036179">
    <property type="entry name" value="Ig-like_dom_sf"/>
</dbReference>
<dbReference type="InterPro" id="IPR007110">
    <property type="entry name" value="Ig-like_dom"/>
</dbReference>
<evidence type="ECO:0000259" key="3">
    <source>
        <dbReference type="PROSITE" id="PS50835"/>
    </source>
</evidence>